<dbReference type="EMBL" id="CP139960">
    <property type="protein sequence ID" value="WQD38194.1"/>
    <property type="molecule type" value="Genomic_DNA"/>
</dbReference>
<protein>
    <submittedName>
        <fullName evidence="1">Uncharacterized protein</fullName>
    </submittedName>
</protein>
<proteinExistence type="predicted"/>
<accession>A0ABZ0W6A3</accession>
<organism evidence="1 2">
    <name type="scientific">Niabella yanshanensis</name>
    <dbReference type="NCBI Taxonomy" id="577386"/>
    <lineage>
        <taxon>Bacteria</taxon>
        <taxon>Pseudomonadati</taxon>
        <taxon>Bacteroidota</taxon>
        <taxon>Chitinophagia</taxon>
        <taxon>Chitinophagales</taxon>
        <taxon>Chitinophagaceae</taxon>
        <taxon>Niabella</taxon>
    </lineage>
</organism>
<keyword evidence="2" id="KW-1185">Reference proteome</keyword>
<reference evidence="1 2" key="1">
    <citation type="submission" date="2023-12" db="EMBL/GenBank/DDBJ databases">
        <title>Genome sequencing and assembly of bacterial species from a model synthetic community.</title>
        <authorList>
            <person name="Hogle S.L."/>
        </authorList>
    </citation>
    <scope>NUCLEOTIDE SEQUENCE [LARGE SCALE GENOMIC DNA]</scope>
    <source>
        <strain evidence="1 2">HAMBI_3031</strain>
    </source>
</reference>
<dbReference type="RefSeq" id="WP_114790933.1">
    <property type="nucleotide sequence ID" value="NZ_CP139960.1"/>
</dbReference>
<gene>
    <name evidence="1" type="ORF">U0035_21220</name>
</gene>
<sequence length="132" mass="15303">MRTPPVNFAKSVKAFVISILLIVFAAQSFGNVWLWVDYKINLEKYAKNCINKARPMLKCNGKCQLAKKIQEEEAKKQKDAEKAAPKMDYSLSSKHFFLTVDHFAIRAFRYFYTQESQAEVKMPRSIFRPPCS</sequence>
<evidence type="ECO:0000313" key="2">
    <source>
        <dbReference type="Proteomes" id="UP001325680"/>
    </source>
</evidence>
<name>A0ABZ0W6A3_9BACT</name>
<dbReference type="Proteomes" id="UP001325680">
    <property type="component" value="Chromosome"/>
</dbReference>
<evidence type="ECO:0000313" key="1">
    <source>
        <dbReference type="EMBL" id="WQD38194.1"/>
    </source>
</evidence>